<dbReference type="Proteomes" id="UP001175227">
    <property type="component" value="Unassembled WGS sequence"/>
</dbReference>
<proteinExistence type="predicted"/>
<evidence type="ECO:0000313" key="1">
    <source>
        <dbReference type="EMBL" id="KAK0473795.1"/>
    </source>
</evidence>
<organism evidence="1 2">
    <name type="scientific">Armillaria novae-zelandiae</name>
    <dbReference type="NCBI Taxonomy" id="153914"/>
    <lineage>
        <taxon>Eukaryota</taxon>
        <taxon>Fungi</taxon>
        <taxon>Dikarya</taxon>
        <taxon>Basidiomycota</taxon>
        <taxon>Agaricomycotina</taxon>
        <taxon>Agaricomycetes</taxon>
        <taxon>Agaricomycetidae</taxon>
        <taxon>Agaricales</taxon>
        <taxon>Marasmiineae</taxon>
        <taxon>Physalacriaceae</taxon>
        <taxon>Armillaria</taxon>
    </lineage>
</organism>
<dbReference type="AlphaFoldDB" id="A0AA39NY18"/>
<gene>
    <name evidence="1" type="ORF">IW261DRAFT_1342278</name>
</gene>
<accession>A0AA39NY18</accession>
<sequence length="291" mass="33651">PYPNKTVMLLDIIDNLPQLHLSTSQLHIFLWLLHELGLCNVPSYDTSHDIQKTLHDKCRNEPIPYKSTAGNIFYVNDIHQSISRILFFFYSKHLQFYPEDTGGNAISEVWQANRWKEFDPSDLTPMFSHGHRQFYINEVTQLHDGRMVLPRNLIKYKNELCSDCSVVSISPVCPLERITTSSFQYNYEDIIYTDCNPPVMPNPLHSLAEGDDLFVIMIPLWGDDVSGNKSKQYNKHINIYMENSSLPGQLLQQEYFVWFVSTSPNATSPEQFSALHDQIKYVSVSAFCLLY</sequence>
<reference evidence="1" key="1">
    <citation type="submission" date="2023-06" db="EMBL/GenBank/DDBJ databases">
        <authorList>
            <consortium name="Lawrence Berkeley National Laboratory"/>
            <person name="Ahrendt S."/>
            <person name="Sahu N."/>
            <person name="Indic B."/>
            <person name="Wong-Bajracharya J."/>
            <person name="Merenyi Z."/>
            <person name="Ke H.-M."/>
            <person name="Monk M."/>
            <person name="Kocsube S."/>
            <person name="Drula E."/>
            <person name="Lipzen A."/>
            <person name="Balint B."/>
            <person name="Henrissat B."/>
            <person name="Andreopoulos B."/>
            <person name="Martin F.M."/>
            <person name="Harder C.B."/>
            <person name="Rigling D."/>
            <person name="Ford K.L."/>
            <person name="Foster G.D."/>
            <person name="Pangilinan J."/>
            <person name="Papanicolaou A."/>
            <person name="Barry K."/>
            <person name="LaButti K."/>
            <person name="Viragh M."/>
            <person name="Koriabine M."/>
            <person name="Yan M."/>
            <person name="Riley R."/>
            <person name="Champramary S."/>
            <person name="Plett K.L."/>
            <person name="Tsai I.J."/>
            <person name="Slot J."/>
            <person name="Sipos G."/>
            <person name="Plett J."/>
            <person name="Nagy L.G."/>
            <person name="Grigoriev I.V."/>
        </authorList>
    </citation>
    <scope>NUCLEOTIDE SEQUENCE</scope>
    <source>
        <strain evidence="1">ICMP 16352</strain>
    </source>
</reference>
<protein>
    <submittedName>
        <fullName evidence="1">Uncharacterized protein</fullName>
    </submittedName>
</protein>
<dbReference type="PANTHER" id="PTHR31912">
    <property type="entry name" value="IP13529P"/>
    <property type="match status" value="1"/>
</dbReference>
<keyword evidence="2" id="KW-1185">Reference proteome</keyword>
<feature type="non-terminal residue" evidence="1">
    <location>
        <position position="291"/>
    </location>
</feature>
<name>A0AA39NY18_9AGAR</name>
<comment type="caution">
    <text evidence="1">The sequence shown here is derived from an EMBL/GenBank/DDBJ whole genome shotgun (WGS) entry which is preliminary data.</text>
</comment>
<evidence type="ECO:0000313" key="2">
    <source>
        <dbReference type="Proteomes" id="UP001175227"/>
    </source>
</evidence>
<dbReference type="EMBL" id="JAUEPR010000031">
    <property type="protein sequence ID" value="KAK0473795.1"/>
    <property type="molecule type" value="Genomic_DNA"/>
</dbReference>
<dbReference type="PANTHER" id="PTHR31912:SF34">
    <property type="entry name" value="NOTOCHORD-RELATED PROTEIN"/>
    <property type="match status" value="1"/>
</dbReference>